<evidence type="ECO:0000313" key="3">
    <source>
        <dbReference type="EMBL" id="SDC66714.1"/>
    </source>
</evidence>
<evidence type="ECO:0000256" key="2">
    <source>
        <dbReference type="ARBA" id="ARBA00022679"/>
    </source>
</evidence>
<dbReference type="InterPro" id="IPR002052">
    <property type="entry name" value="DNA_methylase_N6_adenine_CS"/>
</dbReference>
<dbReference type="PANTHER" id="PTHR43542">
    <property type="entry name" value="METHYLTRANSFERASE"/>
    <property type="match status" value="1"/>
</dbReference>
<sequence length="194" mass="20639">MTRIIGGRAGGRRLQTPSGAATRPTSDRVREALFSSIESWCGTLSGLRVLDLYAGSGAVGLEAWSRGAGVVTLVESDRRTAALVAANARTLGFARAEVVAATVAATLGRTPTAPYDVVFLDPPYPLDDASVAADLRALVDQAWLVPGALVVVERSVRSPEPDWPEGIELDRRRPYGETVLWYGHAADPDEPAEE</sequence>
<dbReference type="NCBIfam" id="TIGR00095">
    <property type="entry name" value="16S rRNA (guanine(966)-N(2))-methyltransferase RsmD"/>
    <property type="match status" value="1"/>
</dbReference>
<dbReference type="CDD" id="cd02440">
    <property type="entry name" value="AdoMet_MTases"/>
    <property type="match status" value="1"/>
</dbReference>
<dbReference type="PIRSF" id="PIRSF004553">
    <property type="entry name" value="CHP00095"/>
    <property type="match status" value="1"/>
</dbReference>
<dbReference type="Gene3D" id="3.40.50.150">
    <property type="entry name" value="Vaccinia Virus protein VP39"/>
    <property type="match status" value="1"/>
</dbReference>
<dbReference type="RefSeq" id="WP_090852889.1">
    <property type="nucleotide sequence ID" value="NZ_FMZM01000003.1"/>
</dbReference>
<organism evidence="3 4">
    <name type="scientific">Nocardioides lianchengensis</name>
    <dbReference type="NCBI Taxonomy" id="1045774"/>
    <lineage>
        <taxon>Bacteria</taxon>
        <taxon>Bacillati</taxon>
        <taxon>Actinomycetota</taxon>
        <taxon>Actinomycetes</taxon>
        <taxon>Propionibacteriales</taxon>
        <taxon>Nocardioidaceae</taxon>
        <taxon>Nocardioides</taxon>
    </lineage>
</organism>
<keyword evidence="4" id="KW-1185">Reference proteome</keyword>
<dbReference type="GO" id="GO:0031167">
    <property type="term" value="P:rRNA methylation"/>
    <property type="evidence" value="ECO:0007669"/>
    <property type="project" value="InterPro"/>
</dbReference>
<dbReference type="Proteomes" id="UP000199034">
    <property type="component" value="Unassembled WGS sequence"/>
</dbReference>
<dbReference type="OrthoDB" id="9803017at2"/>
<name>A0A1G6NH11_9ACTN</name>
<gene>
    <name evidence="3" type="ORF">SAMN05421872_103242</name>
</gene>
<dbReference type="PANTHER" id="PTHR43542:SF1">
    <property type="entry name" value="METHYLTRANSFERASE"/>
    <property type="match status" value="1"/>
</dbReference>
<evidence type="ECO:0000313" key="4">
    <source>
        <dbReference type="Proteomes" id="UP000199034"/>
    </source>
</evidence>
<dbReference type="Pfam" id="PF03602">
    <property type="entry name" value="Cons_hypoth95"/>
    <property type="match status" value="1"/>
</dbReference>
<accession>A0A1G6NH11</accession>
<evidence type="ECO:0000256" key="1">
    <source>
        <dbReference type="ARBA" id="ARBA00022603"/>
    </source>
</evidence>
<dbReference type="InterPro" id="IPR004398">
    <property type="entry name" value="RNA_MeTrfase_RsmD"/>
</dbReference>
<proteinExistence type="predicted"/>
<dbReference type="InterPro" id="IPR029063">
    <property type="entry name" value="SAM-dependent_MTases_sf"/>
</dbReference>
<reference evidence="3 4" key="1">
    <citation type="submission" date="2016-10" db="EMBL/GenBank/DDBJ databases">
        <authorList>
            <person name="de Groot N.N."/>
        </authorList>
    </citation>
    <scope>NUCLEOTIDE SEQUENCE [LARGE SCALE GENOMIC DNA]</scope>
    <source>
        <strain evidence="3 4">CGMCC 4.6858</strain>
    </source>
</reference>
<dbReference type="SUPFAM" id="SSF53335">
    <property type="entry name" value="S-adenosyl-L-methionine-dependent methyltransferases"/>
    <property type="match status" value="1"/>
</dbReference>
<dbReference type="STRING" id="1045774.SAMN05421872_103242"/>
<keyword evidence="2 3" id="KW-0808">Transferase</keyword>
<keyword evidence="1 3" id="KW-0489">Methyltransferase</keyword>
<dbReference type="GO" id="GO:0008168">
    <property type="term" value="F:methyltransferase activity"/>
    <property type="evidence" value="ECO:0007669"/>
    <property type="project" value="UniProtKB-KW"/>
</dbReference>
<protein>
    <submittedName>
        <fullName evidence="3">16S rRNA (Guanine966-N2)-methyltransferase</fullName>
    </submittedName>
</protein>
<dbReference type="PROSITE" id="PS00092">
    <property type="entry name" value="N6_MTASE"/>
    <property type="match status" value="1"/>
</dbReference>
<dbReference type="GO" id="GO:0003676">
    <property type="term" value="F:nucleic acid binding"/>
    <property type="evidence" value="ECO:0007669"/>
    <property type="project" value="InterPro"/>
</dbReference>
<dbReference type="EMBL" id="FMZM01000003">
    <property type="protein sequence ID" value="SDC66714.1"/>
    <property type="molecule type" value="Genomic_DNA"/>
</dbReference>
<dbReference type="AlphaFoldDB" id="A0A1G6NH11"/>